<dbReference type="Proteomes" id="UP000193006">
    <property type="component" value="Chromosome"/>
</dbReference>
<sequence length="160" mass="18855">MKKLIIFIVIILVCSMVGAGVYAYQMVRDPLLEQYERAEQYIKAEDLLQSVTDISYYHGTNSYYVVTGLSQDQEEKVVWVREDFNSHHLEFQKDGISEEDAISIVYQEDQVKEIHSVKLGFERGLPIYEVTYLNEDNRKGYYYVTFEDGTFMKRYVLRTD</sequence>
<dbReference type="Pfam" id="PF17881">
    <property type="entry name" value="TseB"/>
    <property type="match status" value="1"/>
</dbReference>
<proteinExistence type="predicted"/>
<dbReference type="AlphaFoldDB" id="A0A1X9MAA8"/>
<evidence type="ECO:0000313" key="2">
    <source>
        <dbReference type="EMBL" id="ARK30346.1"/>
    </source>
</evidence>
<dbReference type="KEGG" id="bkw:BkAM31D_11195"/>
<dbReference type="InterPro" id="IPR041401">
    <property type="entry name" value="TseB-like_dom"/>
</dbReference>
<evidence type="ECO:0000313" key="3">
    <source>
        <dbReference type="Proteomes" id="UP000193006"/>
    </source>
</evidence>
<dbReference type="STRING" id="199441.BkAM31D_11195"/>
<gene>
    <name evidence="2" type="ORF">BkAM31D_11195</name>
</gene>
<dbReference type="InterPro" id="IPR046350">
    <property type="entry name" value="Cystatin_sf"/>
</dbReference>
<dbReference type="EMBL" id="CP020814">
    <property type="protein sequence ID" value="ARK30346.1"/>
    <property type="molecule type" value="Genomic_DNA"/>
</dbReference>
<organism evidence="2 3">
    <name type="scientific">Halalkalibacter krulwichiae</name>
    <dbReference type="NCBI Taxonomy" id="199441"/>
    <lineage>
        <taxon>Bacteria</taxon>
        <taxon>Bacillati</taxon>
        <taxon>Bacillota</taxon>
        <taxon>Bacilli</taxon>
        <taxon>Bacillales</taxon>
        <taxon>Bacillaceae</taxon>
        <taxon>Halalkalibacter</taxon>
    </lineage>
</organism>
<evidence type="ECO:0000259" key="1">
    <source>
        <dbReference type="Pfam" id="PF17881"/>
    </source>
</evidence>
<keyword evidence="3" id="KW-1185">Reference proteome</keyword>
<dbReference type="Gene3D" id="3.10.450.40">
    <property type="match status" value="2"/>
</dbReference>
<accession>A0A1X9MAA8</accession>
<dbReference type="RefSeq" id="WP_066151453.1">
    <property type="nucleotide sequence ID" value="NZ_CP020814.1"/>
</dbReference>
<protein>
    <recommendedName>
        <fullName evidence="1">Cell wall elongation regulator TseB-like domain-containing protein</fullName>
    </recommendedName>
</protein>
<feature type="domain" description="Cell wall elongation regulator TseB-like" evidence="1">
    <location>
        <begin position="38"/>
        <end position="80"/>
    </location>
</feature>
<reference evidence="2 3" key="1">
    <citation type="submission" date="2017-04" db="EMBL/GenBank/DDBJ databases">
        <title>Bacillus krulwichiae AM31D Genome sequencing and assembly.</title>
        <authorList>
            <person name="Krulwich T.A."/>
            <person name="Anastor L."/>
            <person name="Ehrlich R."/>
            <person name="Ehrlich G.D."/>
            <person name="Janto B."/>
        </authorList>
    </citation>
    <scope>NUCLEOTIDE SEQUENCE [LARGE SCALE GENOMIC DNA]</scope>
    <source>
        <strain evidence="2 3">AM31D</strain>
    </source>
</reference>
<dbReference type="SUPFAM" id="SSF54403">
    <property type="entry name" value="Cystatin/monellin"/>
    <property type="match status" value="2"/>
</dbReference>
<name>A0A1X9MAA8_9BACI</name>